<accession>A0A842I3P4</accession>
<protein>
    <submittedName>
        <fullName evidence="1">Uncharacterized protein</fullName>
    </submittedName>
</protein>
<reference evidence="1 2" key="1">
    <citation type="journal article" date="2017" name="Int. J. Syst. Evol. Microbiol.">
        <title>Gemmobacter straminiformis sp. nov., isolated from an artificial fountain.</title>
        <authorList>
            <person name="Kang J.Y."/>
            <person name="Kim M.J."/>
            <person name="Chun J."/>
            <person name="Son K.P."/>
            <person name="Jahng K.Y."/>
        </authorList>
    </citation>
    <scope>NUCLEOTIDE SEQUENCE [LARGE SCALE GENOMIC DNA]</scope>
    <source>
        <strain evidence="1 2">CAM-8</strain>
    </source>
</reference>
<comment type="caution">
    <text evidence="1">The sequence shown here is derived from an EMBL/GenBank/DDBJ whole genome shotgun (WGS) entry which is preliminary data.</text>
</comment>
<dbReference type="EMBL" id="JACLQD010000001">
    <property type="protein sequence ID" value="MBC2834057.1"/>
    <property type="molecule type" value="Genomic_DNA"/>
</dbReference>
<dbReference type="RefSeq" id="WP_185795687.1">
    <property type="nucleotide sequence ID" value="NZ_JACLQD010000001.1"/>
</dbReference>
<evidence type="ECO:0000313" key="1">
    <source>
        <dbReference type="EMBL" id="MBC2834057.1"/>
    </source>
</evidence>
<gene>
    <name evidence="1" type="ORF">H7F16_00965</name>
</gene>
<evidence type="ECO:0000313" key="2">
    <source>
        <dbReference type="Proteomes" id="UP000555411"/>
    </source>
</evidence>
<organism evidence="1 2">
    <name type="scientific">Paragemmobacter straminiformis</name>
    <dbReference type="NCBI Taxonomy" id="2045119"/>
    <lineage>
        <taxon>Bacteria</taxon>
        <taxon>Pseudomonadati</taxon>
        <taxon>Pseudomonadota</taxon>
        <taxon>Alphaproteobacteria</taxon>
        <taxon>Rhodobacterales</taxon>
        <taxon>Paracoccaceae</taxon>
        <taxon>Paragemmobacter</taxon>
    </lineage>
</organism>
<name>A0A842I3P4_9RHOB</name>
<sequence>MQSVKRVIEYRKALWVAEKPLNLQVLVEEAWQTLPLSTQRVVLKKDQTSTMGMELRAVGAAVGFQGCRYVDRQSVGVVPMSGSRSPVLTEQQPAPGENFLSSDFFVLVSGNDVITLNAGRNAATAKFYLHGLFPMAGMSNESTQFDLVQQASPDVVRKIQVGGGVESIQFDMSITEATASLIEDEGKPVGINDRIASGLSKVMDMISKPVDRRAIKDSSGSLRLQLRLPKGELQPVQQAADRLAVDIVEDDDADDYVIVLRNGETIRPRHMSTRKSVPLKRSANSFVADDVYAEMQDFLRDVRASGLAEV</sequence>
<proteinExistence type="predicted"/>
<dbReference type="AlphaFoldDB" id="A0A842I3P4"/>
<keyword evidence="2" id="KW-1185">Reference proteome</keyword>
<dbReference type="Proteomes" id="UP000555411">
    <property type="component" value="Unassembled WGS sequence"/>
</dbReference>